<keyword evidence="1" id="KW-1133">Transmembrane helix</keyword>
<dbReference type="EMBL" id="JACHGT010000021">
    <property type="protein sequence ID" value="MBB6039264.1"/>
    <property type="molecule type" value="Genomic_DNA"/>
</dbReference>
<accession>A0A841FTZ9</accession>
<dbReference type="AlphaFoldDB" id="A0A841FTZ9"/>
<dbReference type="Proteomes" id="UP000548476">
    <property type="component" value="Unassembled WGS sequence"/>
</dbReference>
<feature type="transmembrane region" description="Helical" evidence="1">
    <location>
        <begin position="59"/>
        <end position="80"/>
    </location>
</feature>
<name>A0A841FTZ9_9ACTN</name>
<gene>
    <name evidence="2" type="ORF">HNR73_007158</name>
</gene>
<evidence type="ECO:0000313" key="2">
    <source>
        <dbReference type="EMBL" id="MBB6039264.1"/>
    </source>
</evidence>
<protein>
    <submittedName>
        <fullName evidence="2">Uncharacterized protein</fullName>
    </submittedName>
</protein>
<evidence type="ECO:0000256" key="1">
    <source>
        <dbReference type="SAM" id="Phobius"/>
    </source>
</evidence>
<proteinExistence type="predicted"/>
<evidence type="ECO:0000313" key="3">
    <source>
        <dbReference type="Proteomes" id="UP000548476"/>
    </source>
</evidence>
<keyword evidence="1" id="KW-0812">Transmembrane</keyword>
<organism evidence="2 3">
    <name type="scientific">Phytomonospora endophytica</name>
    <dbReference type="NCBI Taxonomy" id="714109"/>
    <lineage>
        <taxon>Bacteria</taxon>
        <taxon>Bacillati</taxon>
        <taxon>Actinomycetota</taxon>
        <taxon>Actinomycetes</taxon>
        <taxon>Micromonosporales</taxon>
        <taxon>Micromonosporaceae</taxon>
        <taxon>Phytomonospora</taxon>
    </lineage>
</organism>
<keyword evidence="3" id="KW-1185">Reference proteome</keyword>
<dbReference type="RefSeq" id="WP_184792362.1">
    <property type="nucleotide sequence ID" value="NZ_BONT01000077.1"/>
</dbReference>
<reference evidence="2 3" key="1">
    <citation type="submission" date="2020-08" db="EMBL/GenBank/DDBJ databases">
        <title>Genomic Encyclopedia of Type Strains, Phase IV (KMG-IV): sequencing the most valuable type-strain genomes for metagenomic binning, comparative biology and taxonomic classification.</title>
        <authorList>
            <person name="Goeker M."/>
        </authorList>
    </citation>
    <scope>NUCLEOTIDE SEQUENCE [LARGE SCALE GENOMIC DNA]</scope>
    <source>
        <strain evidence="2 3">YIM 65646</strain>
    </source>
</reference>
<keyword evidence="1" id="KW-0472">Membrane</keyword>
<comment type="caution">
    <text evidence="2">The sequence shown here is derived from an EMBL/GenBank/DDBJ whole genome shotgun (WGS) entry which is preliminary data.</text>
</comment>
<sequence>MEPTAVTLVLDDAGADPEYLEEQLQLLIAALGEGDVGHIERVPGPPPPEGTRAGTGVELGALLIGLGGAGATLPVLLGLVRDWLGRRGSGTIRVKIGEDELELGNASRAVQQRVLDDFLRRHEG</sequence>